<comment type="caution">
    <text evidence="4">The sequence shown here is derived from an EMBL/GenBank/DDBJ whole genome shotgun (WGS) entry which is preliminary data.</text>
</comment>
<keyword evidence="1" id="KW-0233">DNA recombination</keyword>
<dbReference type="InterPro" id="IPR027417">
    <property type="entry name" value="P-loop_NTPase"/>
</dbReference>
<keyword evidence="1" id="KW-0347">Helicase</keyword>
<keyword evidence="1" id="KW-0067">ATP-binding</keyword>
<feature type="non-terminal residue" evidence="4">
    <location>
        <position position="1"/>
    </location>
</feature>
<dbReference type="SUPFAM" id="SSF52540">
    <property type="entry name" value="P-loop containing nucleoside triphosphate hydrolases"/>
    <property type="match status" value="1"/>
</dbReference>
<name>A0A232LN02_9EURO</name>
<feature type="domain" description="DNA helicase Pif1-like DEAD-box helicase" evidence="2">
    <location>
        <begin position="8"/>
        <end position="73"/>
    </location>
</feature>
<dbReference type="InterPro" id="IPR049163">
    <property type="entry name" value="Pif1-like_2B_dom"/>
</dbReference>
<comment type="catalytic activity">
    <reaction evidence="1">
        <text>ATP + H2O = ADP + phosphate + H(+)</text>
        <dbReference type="Rhea" id="RHEA:13065"/>
        <dbReference type="ChEBI" id="CHEBI:15377"/>
        <dbReference type="ChEBI" id="CHEBI:15378"/>
        <dbReference type="ChEBI" id="CHEBI:30616"/>
        <dbReference type="ChEBI" id="CHEBI:43474"/>
        <dbReference type="ChEBI" id="CHEBI:456216"/>
        <dbReference type="EC" id="5.6.2.3"/>
    </reaction>
</comment>
<dbReference type="Proteomes" id="UP000243515">
    <property type="component" value="Unassembled WGS sequence"/>
</dbReference>
<dbReference type="InterPro" id="IPR010285">
    <property type="entry name" value="DNA_helicase_pif1-like_DEAD"/>
</dbReference>
<dbReference type="OrthoDB" id="4332274at2759"/>
<evidence type="ECO:0000259" key="2">
    <source>
        <dbReference type="Pfam" id="PF05970"/>
    </source>
</evidence>
<dbReference type="AlphaFoldDB" id="A0A232LN02"/>
<evidence type="ECO:0000259" key="3">
    <source>
        <dbReference type="Pfam" id="PF21530"/>
    </source>
</evidence>
<proteinExistence type="inferred from homology"/>
<dbReference type="Pfam" id="PF21530">
    <property type="entry name" value="Pif1_2B_dom"/>
    <property type="match status" value="1"/>
</dbReference>
<dbReference type="Pfam" id="PF05970">
    <property type="entry name" value="PIF1"/>
    <property type="match status" value="1"/>
</dbReference>
<feature type="domain" description="DNA helicase Pif1-like 2B" evidence="3">
    <location>
        <begin position="174"/>
        <end position="217"/>
    </location>
</feature>
<keyword evidence="1" id="KW-0227">DNA damage</keyword>
<organism evidence="4 5">
    <name type="scientific">Elaphomyces granulatus</name>
    <dbReference type="NCBI Taxonomy" id="519963"/>
    <lineage>
        <taxon>Eukaryota</taxon>
        <taxon>Fungi</taxon>
        <taxon>Dikarya</taxon>
        <taxon>Ascomycota</taxon>
        <taxon>Pezizomycotina</taxon>
        <taxon>Eurotiomycetes</taxon>
        <taxon>Eurotiomycetidae</taxon>
        <taxon>Eurotiales</taxon>
        <taxon>Elaphomycetaceae</taxon>
        <taxon>Elaphomyces</taxon>
    </lineage>
</organism>
<reference evidence="4 5" key="1">
    <citation type="journal article" date="2015" name="Environ. Microbiol.">
        <title>Metagenome sequence of Elaphomyces granulatus from sporocarp tissue reveals Ascomycota ectomycorrhizal fingerprints of genome expansion and a Proteobacteria-rich microbiome.</title>
        <authorList>
            <person name="Quandt C.A."/>
            <person name="Kohler A."/>
            <person name="Hesse C.N."/>
            <person name="Sharpton T.J."/>
            <person name="Martin F."/>
            <person name="Spatafora J.W."/>
        </authorList>
    </citation>
    <scope>NUCLEOTIDE SEQUENCE [LARGE SCALE GENOMIC DNA]</scope>
    <source>
        <strain evidence="4 5">OSC145934</strain>
    </source>
</reference>
<protein>
    <recommendedName>
        <fullName evidence="1">ATP-dependent DNA helicase</fullName>
        <ecNumber evidence="1">5.6.2.3</ecNumber>
    </recommendedName>
</protein>
<keyword evidence="1" id="KW-0547">Nucleotide-binding</keyword>
<keyword evidence="1" id="KW-0378">Hydrolase</keyword>
<accession>A0A232LN02</accession>
<dbReference type="GO" id="GO:0043139">
    <property type="term" value="F:5'-3' DNA helicase activity"/>
    <property type="evidence" value="ECO:0007669"/>
    <property type="project" value="UniProtKB-EC"/>
</dbReference>
<evidence type="ECO:0000313" key="5">
    <source>
        <dbReference type="Proteomes" id="UP000243515"/>
    </source>
</evidence>
<dbReference type="PANTHER" id="PTHR10492">
    <property type="match status" value="1"/>
</dbReference>
<evidence type="ECO:0000313" key="4">
    <source>
        <dbReference type="EMBL" id="OXV05529.1"/>
    </source>
</evidence>
<evidence type="ECO:0000256" key="1">
    <source>
        <dbReference type="RuleBase" id="RU363044"/>
    </source>
</evidence>
<dbReference type="EMBL" id="NPHW01006821">
    <property type="protein sequence ID" value="OXV05529.1"/>
    <property type="molecule type" value="Genomic_DNA"/>
</dbReference>
<dbReference type="GO" id="GO:0016887">
    <property type="term" value="F:ATP hydrolysis activity"/>
    <property type="evidence" value="ECO:0007669"/>
    <property type="project" value="RHEA"/>
</dbReference>
<gene>
    <name evidence="4" type="ORF">Egran_06703</name>
</gene>
<sequence>HLPGGACAFGGIPTVLGGDFQQTLPIVRHGNRADSVQACLQFAKVWLNLIHLRLRRNMRLSNATLENNIFATWLGKLSSDPAMIGDIAIPQYIHRTSNDSEFLDRIYPKEALLNAHNNPGFFVGRAILSTRNVDVNELNEVLLERLSGAAHTFDSFDHADLNDNALGREEMTAEYLWSITLASLPLGSLQLRIGAPLMLMRNLDPQHGLCNGTRMTLLRASRHCLDVRLNGGQFDGQCRLIYRCSLSTSEDLAFHLTRTQFPVKLAFAMTINKSQGQSLDHVGIDLRRQVFAHGQLSLCQELRTPRKHLLRFYLLTPMQTTSAGTLALQTDGSDDVFPVEDNVPGPWLLVRASERSPPPKSPTIQSNVIHRPHILGSNELLISAADR</sequence>
<comment type="cofactor">
    <cofactor evidence="1">
        <name>Mg(2+)</name>
        <dbReference type="ChEBI" id="CHEBI:18420"/>
    </cofactor>
</comment>
<keyword evidence="1" id="KW-0234">DNA repair</keyword>
<comment type="similarity">
    <text evidence="1">Belongs to the helicase family.</text>
</comment>
<dbReference type="GO" id="GO:0006281">
    <property type="term" value="P:DNA repair"/>
    <property type="evidence" value="ECO:0007669"/>
    <property type="project" value="UniProtKB-KW"/>
</dbReference>
<dbReference type="GO" id="GO:0005524">
    <property type="term" value="F:ATP binding"/>
    <property type="evidence" value="ECO:0007669"/>
    <property type="project" value="UniProtKB-KW"/>
</dbReference>
<dbReference type="GO" id="GO:0000723">
    <property type="term" value="P:telomere maintenance"/>
    <property type="evidence" value="ECO:0007669"/>
    <property type="project" value="InterPro"/>
</dbReference>
<dbReference type="EC" id="5.6.2.3" evidence="1"/>
<keyword evidence="5" id="KW-1185">Reference proteome</keyword>
<dbReference type="GO" id="GO:0006310">
    <property type="term" value="P:DNA recombination"/>
    <property type="evidence" value="ECO:0007669"/>
    <property type="project" value="UniProtKB-KW"/>
</dbReference>